<dbReference type="InParanoid" id="E9HY49"/>
<dbReference type="KEGG" id="dpx:DAPPUDRAFT_67166"/>
<accession>E9HY49</accession>
<name>E9HY49_DAPPU</name>
<dbReference type="PhylomeDB" id="E9HY49"/>
<keyword evidence="4" id="KW-1185">Reference proteome</keyword>
<dbReference type="GO" id="GO:0031201">
    <property type="term" value="C:SNARE complex"/>
    <property type="evidence" value="ECO:0000318"/>
    <property type="project" value="GO_Central"/>
</dbReference>
<dbReference type="PROSITE" id="PS50892">
    <property type="entry name" value="V_SNARE"/>
    <property type="match status" value="1"/>
</dbReference>
<dbReference type="GO" id="GO:0005886">
    <property type="term" value="C:plasma membrane"/>
    <property type="evidence" value="ECO:0000318"/>
    <property type="project" value="GO_Central"/>
</dbReference>
<dbReference type="GO" id="GO:0005484">
    <property type="term" value="F:SNAP receptor activity"/>
    <property type="evidence" value="ECO:0000318"/>
    <property type="project" value="GO_Central"/>
</dbReference>
<dbReference type="PRINTS" id="PR00219">
    <property type="entry name" value="SYNAPTOBREVN"/>
</dbReference>
<proteinExistence type="predicted"/>
<gene>
    <name evidence="3" type="ORF">DAPPUDRAFT_67166</name>
</gene>
<evidence type="ECO:0000313" key="4">
    <source>
        <dbReference type="Proteomes" id="UP000000305"/>
    </source>
</evidence>
<keyword evidence="1" id="KW-0175">Coiled coil</keyword>
<dbReference type="Gene3D" id="1.20.5.110">
    <property type="match status" value="1"/>
</dbReference>
<protein>
    <recommendedName>
        <fullName evidence="2">V-SNARE coiled-coil homology domain-containing protein</fullName>
    </recommendedName>
</protein>
<dbReference type="EMBL" id="GL733110">
    <property type="protein sequence ID" value="EFX63331.1"/>
    <property type="molecule type" value="Genomic_DNA"/>
</dbReference>
<dbReference type="CDD" id="cd15843">
    <property type="entry name" value="R-SNARE"/>
    <property type="match status" value="1"/>
</dbReference>
<dbReference type="InterPro" id="IPR001388">
    <property type="entry name" value="Synaptobrevin-like"/>
</dbReference>
<dbReference type="HOGENOM" id="CLU_064620_5_2_1"/>
<feature type="domain" description="V-SNARE coiled-coil homology" evidence="2">
    <location>
        <begin position="12"/>
        <end position="72"/>
    </location>
</feature>
<dbReference type="SUPFAM" id="SSF58038">
    <property type="entry name" value="SNARE fusion complex"/>
    <property type="match status" value="1"/>
</dbReference>
<dbReference type="GO" id="GO:0019905">
    <property type="term" value="F:syntaxin binding"/>
    <property type="evidence" value="ECO:0000318"/>
    <property type="project" value="GO_Central"/>
</dbReference>
<reference evidence="3 4" key="1">
    <citation type="journal article" date="2011" name="Science">
        <title>The ecoresponsive genome of Daphnia pulex.</title>
        <authorList>
            <person name="Colbourne J.K."/>
            <person name="Pfrender M.E."/>
            <person name="Gilbert D."/>
            <person name="Thomas W.K."/>
            <person name="Tucker A."/>
            <person name="Oakley T.H."/>
            <person name="Tokishita S."/>
            <person name="Aerts A."/>
            <person name="Arnold G.J."/>
            <person name="Basu M.K."/>
            <person name="Bauer D.J."/>
            <person name="Caceres C.E."/>
            <person name="Carmel L."/>
            <person name="Casola C."/>
            <person name="Choi J.H."/>
            <person name="Detter J.C."/>
            <person name="Dong Q."/>
            <person name="Dusheyko S."/>
            <person name="Eads B.D."/>
            <person name="Frohlich T."/>
            <person name="Geiler-Samerotte K.A."/>
            <person name="Gerlach D."/>
            <person name="Hatcher P."/>
            <person name="Jogdeo S."/>
            <person name="Krijgsveld J."/>
            <person name="Kriventseva E.V."/>
            <person name="Kultz D."/>
            <person name="Laforsch C."/>
            <person name="Lindquist E."/>
            <person name="Lopez J."/>
            <person name="Manak J.R."/>
            <person name="Muller J."/>
            <person name="Pangilinan J."/>
            <person name="Patwardhan R.P."/>
            <person name="Pitluck S."/>
            <person name="Pritham E.J."/>
            <person name="Rechtsteiner A."/>
            <person name="Rho M."/>
            <person name="Rogozin I.B."/>
            <person name="Sakarya O."/>
            <person name="Salamov A."/>
            <person name="Schaack S."/>
            <person name="Shapiro H."/>
            <person name="Shiga Y."/>
            <person name="Skalitzky C."/>
            <person name="Smith Z."/>
            <person name="Souvorov A."/>
            <person name="Sung W."/>
            <person name="Tang Z."/>
            <person name="Tsuchiya D."/>
            <person name="Tu H."/>
            <person name="Vos H."/>
            <person name="Wang M."/>
            <person name="Wolf Y.I."/>
            <person name="Yamagata H."/>
            <person name="Yamada T."/>
            <person name="Ye Y."/>
            <person name="Shaw J.R."/>
            <person name="Andrews J."/>
            <person name="Crease T.J."/>
            <person name="Tang H."/>
            <person name="Lucas S.M."/>
            <person name="Robertson H.M."/>
            <person name="Bork P."/>
            <person name="Koonin E.V."/>
            <person name="Zdobnov E.M."/>
            <person name="Grigoriev I.V."/>
            <person name="Lynch M."/>
            <person name="Boore J.L."/>
        </authorList>
    </citation>
    <scope>NUCLEOTIDE SEQUENCE [LARGE SCALE GENOMIC DNA]</scope>
</reference>
<dbReference type="GO" id="GO:0006906">
    <property type="term" value="P:vesicle fusion"/>
    <property type="evidence" value="ECO:0000318"/>
    <property type="project" value="GO_Central"/>
</dbReference>
<evidence type="ECO:0000259" key="2">
    <source>
        <dbReference type="PROSITE" id="PS50892"/>
    </source>
</evidence>
<feature type="non-terminal residue" evidence="3">
    <location>
        <position position="86"/>
    </location>
</feature>
<dbReference type="PANTHER" id="PTHR45701">
    <property type="entry name" value="SYNAPTOBREVIN FAMILY MEMBER"/>
    <property type="match status" value="1"/>
</dbReference>
<dbReference type="Pfam" id="PF00957">
    <property type="entry name" value="Synaptobrevin"/>
    <property type="match status" value="1"/>
</dbReference>
<organism evidence="3 4">
    <name type="scientific">Daphnia pulex</name>
    <name type="common">Water flea</name>
    <dbReference type="NCBI Taxonomy" id="6669"/>
    <lineage>
        <taxon>Eukaryota</taxon>
        <taxon>Metazoa</taxon>
        <taxon>Ecdysozoa</taxon>
        <taxon>Arthropoda</taxon>
        <taxon>Crustacea</taxon>
        <taxon>Branchiopoda</taxon>
        <taxon>Diplostraca</taxon>
        <taxon>Cladocera</taxon>
        <taxon>Anomopoda</taxon>
        <taxon>Daphniidae</taxon>
        <taxon>Daphnia</taxon>
    </lineage>
</organism>
<dbReference type="Proteomes" id="UP000000305">
    <property type="component" value="Unassembled WGS sequence"/>
</dbReference>
<sequence length="86" mass="9929">MDKSKNRINSRQLDILHGQMDDVLKVMKENTKRVLDRGHRLHELSERAEALEQQATIFVKSATQVKKKAKFRAAKWTLILAGFVVI</sequence>
<dbReference type="STRING" id="6669.E9HY49"/>
<dbReference type="InterPro" id="IPR042855">
    <property type="entry name" value="V_SNARE_CC"/>
</dbReference>
<dbReference type="AlphaFoldDB" id="E9HY49"/>
<dbReference type="InterPro" id="IPR016444">
    <property type="entry name" value="Synaptobrevin/VAMP"/>
</dbReference>
<evidence type="ECO:0000313" key="3">
    <source>
        <dbReference type="EMBL" id="EFX63331.1"/>
    </source>
</evidence>
<evidence type="ECO:0000256" key="1">
    <source>
        <dbReference type="PROSITE-ProRule" id="PRU00290"/>
    </source>
</evidence>
<dbReference type="OrthoDB" id="190375at2759"/>